<dbReference type="EMBL" id="JAAALK010001293">
    <property type="protein sequence ID" value="KAG8043053.1"/>
    <property type="molecule type" value="Genomic_DNA"/>
</dbReference>
<keyword evidence="1" id="KW-0812">Transmembrane</keyword>
<reference evidence="2" key="2">
    <citation type="submission" date="2021-02" db="EMBL/GenBank/DDBJ databases">
        <authorList>
            <person name="Kimball J.A."/>
            <person name="Haas M.W."/>
            <person name="Macchietto M."/>
            <person name="Kono T."/>
            <person name="Duquette J."/>
            <person name="Shao M."/>
        </authorList>
    </citation>
    <scope>NUCLEOTIDE SEQUENCE</scope>
    <source>
        <tissue evidence="2">Fresh leaf tissue</tissue>
    </source>
</reference>
<dbReference type="AlphaFoldDB" id="A0A8J5VDC5"/>
<protein>
    <submittedName>
        <fullName evidence="2">Uncharacterized protein</fullName>
    </submittedName>
</protein>
<dbReference type="OrthoDB" id="9970474at2759"/>
<keyword evidence="1" id="KW-0472">Membrane</keyword>
<keyword evidence="3" id="KW-1185">Reference proteome</keyword>
<gene>
    <name evidence="2" type="ORF">GUJ93_ZPchr0303g11319</name>
</gene>
<evidence type="ECO:0000313" key="3">
    <source>
        <dbReference type="Proteomes" id="UP000729402"/>
    </source>
</evidence>
<dbReference type="InterPro" id="IPR039343">
    <property type="entry name" value="NDX1-like"/>
</dbReference>
<organism evidence="2 3">
    <name type="scientific">Zizania palustris</name>
    <name type="common">Northern wild rice</name>
    <dbReference type="NCBI Taxonomy" id="103762"/>
    <lineage>
        <taxon>Eukaryota</taxon>
        <taxon>Viridiplantae</taxon>
        <taxon>Streptophyta</taxon>
        <taxon>Embryophyta</taxon>
        <taxon>Tracheophyta</taxon>
        <taxon>Spermatophyta</taxon>
        <taxon>Magnoliopsida</taxon>
        <taxon>Liliopsida</taxon>
        <taxon>Poales</taxon>
        <taxon>Poaceae</taxon>
        <taxon>BOP clade</taxon>
        <taxon>Oryzoideae</taxon>
        <taxon>Oryzeae</taxon>
        <taxon>Zizaniinae</taxon>
        <taxon>Zizania</taxon>
    </lineage>
</organism>
<feature type="transmembrane region" description="Helical" evidence="1">
    <location>
        <begin position="22"/>
        <end position="43"/>
    </location>
</feature>
<reference evidence="2" key="1">
    <citation type="journal article" date="2021" name="bioRxiv">
        <title>Whole Genome Assembly and Annotation of Northern Wild Rice, Zizania palustris L., Supports a Whole Genome Duplication in the Zizania Genus.</title>
        <authorList>
            <person name="Haas M."/>
            <person name="Kono T."/>
            <person name="Macchietto M."/>
            <person name="Millas R."/>
            <person name="McGilp L."/>
            <person name="Shao M."/>
            <person name="Duquette J."/>
            <person name="Hirsch C.N."/>
            <person name="Kimball J."/>
        </authorList>
    </citation>
    <scope>NUCLEOTIDE SEQUENCE</scope>
    <source>
        <tissue evidence="2">Fresh leaf tissue</tissue>
    </source>
</reference>
<dbReference type="PANTHER" id="PTHR35467:SF2">
    <property type="entry name" value="PROTEIN NEOXANTHIN-DEFICIENT 1"/>
    <property type="match status" value="1"/>
</dbReference>
<evidence type="ECO:0000313" key="2">
    <source>
        <dbReference type="EMBL" id="KAG8043053.1"/>
    </source>
</evidence>
<dbReference type="PANTHER" id="PTHR35467">
    <property type="match status" value="1"/>
</dbReference>
<accession>A0A8J5VDC5</accession>
<evidence type="ECO:0000256" key="1">
    <source>
        <dbReference type="SAM" id="Phobius"/>
    </source>
</evidence>
<dbReference type="Proteomes" id="UP000729402">
    <property type="component" value="Unassembled WGS sequence"/>
</dbReference>
<sequence length="84" mass="9444">MLDPAVCCHLQSARMCSQPLMLLLRLVEAFGYTLGGMFLARYNDGPAGQFDEVVPAFLFSGDPPLRFLMDFLLFFSLPLFCSSW</sequence>
<proteinExistence type="predicted"/>
<keyword evidence="1" id="KW-1133">Transmembrane helix</keyword>
<name>A0A8J5VDC5_ZIZPA</name>
<comment type="caution">
    <text evidence="2">The sequence shown here is derived from an EMBL/GenBank/DDBJ whole genome shotgun (WGS) entry which is preliminary data.</text>
</comment>